<dbReference type="Pfam" id="PF02801">
    <property type="entry name" value="Ketoacyl-synt_C"/>
    <property type="match status" value="1"/>
</dbReference>
<keyword evidence="3 4" id="KW-0808">Transferase</keyword>
<evidence type="ECO:0000259" key="5">
    <source>
        <dbReference type="PROSITE" id="PS52004"/>
    </source>
</evidence>
<dbReference type="Gene3D" id="3.40.47.10">
    <property type="match status" value="1"/>
</dbReference>
<dbReference type="InterPro" id="IPR000794">
    <property type="entry name" value="Beta-ketoacyl_synthase"/>
</dbReference>
<keyword evidence="7" id="KW-1185">Reference proteome</keyword>
<dbReference type="PANTHER" id="PTHR11712:SF347">
    <property type="entry name" value="BETA KETOACYL-ACYL CARRIER PROTEIN SYNTHASE"/>
    <property type="match status" value="1"/>
</dbReference>
<gene>
    <name evidence="6" type="ORF">ACFYTF_18650</name>
</gene>
<dbReference type="Pfam" id="PF00109">
    <property type="entry name" value="ketoacyl-synt"/>
    <property type="match status" value="1"/>
</dbReference>
<dbReference type="RefSeq" id="WP_387701344.1">
    <property type="nucleotide sequence ID" value="NZ_JBIAMX010000011.1"/>
</dbReference>
<dbReference type="Proteomes" id="UP001601444">
    <property type="component" value="Unassembled WGS sequence"/>
</dbReference>
<dbReference type="SUPFAM" id="SSF53901">
    <property type="entry name" value="Thiolase-like"/>
    <property type="match status" value="2"/>
</dbReference>
<protein>
    <submittedName>
        <fullName evidence="6">Beta-ketoacyl synthase N-terminal-like domain-containing protein</fullName>
    </submittedName>
</protein>
<dbReference type="PANTHER" id="PTHR11712">
    <property type="entry name" value="POLYKETIDE SYNTHASE-RELATED"/>
    <property type="match status" value="1"/>
</dbReference>
<organism evidence="6 7">
    <name type="scientific">Nocardia thailandica</name>
    <dbReference type="NCBI Taxonomy" id="257275"/>
    <lineage>
        <taxon>Bacteria</taxon>
        <taxon>Bacillati</taxon>
        <taxon>Actinomycetota</taxon>
        <taxon>Actinomycetes</taxon>
        <taxon>Mycobacteriales</taxon>
        <taxon>Nocardiaceae</taxon>
        <taxon>Nocardia</taxon>
    </lineage>
</organism>
<evidence type="ECO:0000256" key="1">
    <source>
        <dbReference type="ARBA" id="ARBA00004796"/>
    </source>
</evidence>
<dbReference type="InterPro" id="IPR020841">
    <property type="entry name" value="PKS_Beta-ketoAc_synthase_dom"/>
</dbReference>
<name>A0ABW6PR15_9NOCA</name>
<accession>A0ABW6PR15</accession>
<dbReference type="PROSITE" id="PS52004">
    <property type="entry name" value="KS3_2"/>
    <property type="match status" value="1"/>
</dbReference>
<sequence>MRDAGRGGVARPDSMPIVGVGAVTAYGWGREPLWDGLLGGVPAPRRHPGYGPGRDEYAWVGPIPPDPAGGGSAARFGRAVRAAAAEAMADASARGWSGAGRTVGIVHAITLGDVADWRDYARGGLRRSRDYLPLLPSTVISDLAVEYGFHGPAVNVSAACSSAGAGLLTGLLWQRAGLVDDVLCVVTDLSATPEMLAQFVALGVAVADADPLTACRPFQHGTRGFTMAEASVALLLSGAADRPYARVLGGSMNNDGYHAVSMNPSGRYLTACVEAALADAGVEPGGIGWVNAHGTGTRQCDRAERALLSGVFADRPAVYALKPLTGHCQGAAAGVEIATTALAYDRGVLPAPRPVVPAYDRLVDGPVGQDGAPTLKLSMGMGGTNVALVLGPA</sequence>
<comment type="caution">
    <text evidence="6">The sequence shown here is derived from an EMBL/GenBank/DDBJ whole genome shotgun (WGS) entry which is preliminary data.</text>
</comment>
<evidence type="ECO:0000256" key="2">
    <source>
        <dbReference type="ARBA" id="ARBA00008467"/>
    </source>
</evidence>
<dbReference type="InterPro" id="IPR014030">
    <property type="entry name" value="Ketoacyl_synth_N"/>
</dbReference>
<dbReference type="InterPro" id="IPR016039">
    <property type="entry name" value="Thiolase-like"/>
</dbReference>
<evidence type="ECO:0000256" key="3">
    <source>
        <dbReference type="ARBA" id="ARBA00022679"/>
    </source>
</evidence>
<evidence type="ECO:0000313" key="7">
    <source>
        <dbReference type="Proteomes" id="UP001601444"/>
    </source>
</evidence>
<dbReference type="EMBL" id="JBIAMX010000011">
    <property type="protein sequence ID" value="MFF0544852.1"/>
    <property type="molecule type" value="Genomic_DNA"/>
</dbReference>
<reference evidence="6 7" key="1">
    <citation type="submission" date="2024-10" db="EMBL/GenBank/DDBJ databases">
        <title>The Natural Products Discovery Center: Release of the First 8490 Sequenced Strains for Exploring Actinobacteria Biosynthetic Diversity.</title>
        <authorList>
            <person name="Kalkreuter E."/>
            <person name="Kautsar S.A."/>
            <person name="Yang D."/>
            <person name="Bader C.D."/>
            <person name="Teijaro C.N."/>
            <person name="Fluegel L."/>
            <person name="Davis C.M."/>
            <person name="Simpson J.R."/>
            <person name="Lauterbach L."/>
            <person name="Steele A.D."/>
            <person name="Gui C."/>
            <person name="Meng S."/>
            <person name="Li G."/>
            <person name="Viehrig K."/>
            <person name="Ye F."/>
            <person name="Su P."/>
            <person name="Kiefer A.F."/>
            <person name="Nichols A."/>
            <person name="Cepeda A.J."/>
            <person name="Yan W."/>
            <person name="Fan B."/>
            <person name="Jiang Y."/>
            <person name="Adhikari A."/>
            <person name="Zheng C.-J."/>
            <person name="Schuster L."/>
            <person name="Cowan T.M."/>
            <person name="Smanski M.J."/>
            <person name="Chevrette M.G."/>
            <person name="De Carvalho L.P.S."/>
            <person name="Shen B."/>
        </authorList>
    </citation>
    <scope>NUCLEOTIDE SEQUENCE [LARGE SCALE GENOMIC DNA]</scope>
    <source>
        <strain evidence="6 7">NPDC004045</strain>
    </source>
</reference>
<comment type="similarity">
    <text evidence="2 4">Belongs to the thiolase-like superfamily. Beta-ketoacyl-ACP synthases family.</text>
</comment>
<evidence type="ECO:0000256" key="4">
    <source>
        <dbReference type="RuleBase" id="RU003694"/>
    </source>
</evidence>
<dbReference type="PROSITE" id="PS00606">
    <property type="entry name" value="KS3_1"/>
    <property type="match status" value="1"/>
</dbReference>
<dbReference type="InterPro" id="IPR018201">
    <property type="entry name" value="Ketoacyl_synth_AS"/>
</dbReference>
<dbReference type="InterPro" id="IPR014031">
    <property type="entry name" value="Ketoacyl_synth_C"/>
</dbReference>
<feature type="domain" description="Ketosynthase family 3 (KS3)" evidence="5">
    <location>
        <begin position="12"/>
        <end position="392"/>
    </location>
</feature>
<dbReference type="SMART" id="SM00825">
    <property type="entry name" value="PKS_KS"/>
    <property type="match status" value="1"/>
</dbReference>
<comment type="pathway">
    <text evidence="1">Lipid metabolism; mycolic acid biosynthesis.</text>
</comment>
<evidence type="ECO:0000313" key="6">
    <source>
        <dbReference type="EMBL" id="MFF0544852.1"/>
    </source>
</evidence>
<proteinExistence type="inferred from homology"/>